<accession>Q33AM2</accession>
<protein>
    <submittedName>
        <fullName evidence="1">Uncharacterized protein</fullName>
    </submittedName>
</protein>
<reference evidence="1" key="1">
    <citation type="journal article" date="2003" name="Science">
        <title>In-depth view of structure, activity, and evolution of rice chromosome 10.</title>
        <authorList>
            <consortium name="Rice Chromosome 10 Sequencing Consortium"/>
        </authorList>
    </citation>
    <scope>NUCLEOTIDE SEQUENCE [LARGE SCALE GENOMIC DNA]</scope>
</reference>
<dbReference type="EMBL" id="DP000086">
    <property type="protein sequence ID" value="ABB46903.1"/>
    <property type="molecule type" value="Genomic_DNA"/>
</dbReference>
<organism evidence="1">
    <name type="scientific">Oryza sativa subsp. japonica</name>
    <name type="common">Rice</name>
    <dbReference type="NCBI Taxonomy" id="39947"/>
    <lineage>
        <taxon>Eukaryota</taxon>
        <taxon>Viridiplantae</taxon>
        <taxon>Streptophyta</taxon>
        <taxon>Embryophyta</taxon>
        <taxon>Tracheophyta</taxon>
        <taxon>Spermatophyta</taxon>
        <taxon>Magnoliopsida</taxon>
        <taxon>Liliopsida</taxon>
        <taxon>Poales</taxon>
        <taxon>Poaceae</taxon>
        <taxon>BOP clade</taxon>
        <taxon>Oryzoideae</taxon>
        <taxon>Oryzeae</taxon>
        <taxon>Oryzinae</taxon>
        <taxon>Oryza</taxon>
        <taxon>Oryza sativa</taxon>
    </lineage>
</organism>
<gene>
    <name evidence="1" type="ordered locus">LOC_Os10g09270</name>
</gene>
<proteinExistence type="predicted"/>
<reference evidence="1" key="2">
    <citation type="submission" date="2003-05" db="EMBL/GenBank/DDBJ databases">
        <authorList>
            <person name="Buell C.R."/>
            <person name="Wing R.A."/>
            <person name="McCombie W.R."/>
            <person name="Messing J."/>
            <person name="Yuan Q."/>
            <person name="Ouyang S."/>
        </authorList>
    </citation>
    <scope>NUCLEOTIDE SEQUENCE</scope>
</reference>
<sequence length="147" mass="17230">MTVDVWYRDYGIWMVWDRWYQDICEIKVKETKTGIFIQVRAPYLTGIRLICIGKINNPRRVIYNSPKDQANNSLESRVKLRVHQVVSELSLVVESLQFSNLHLSPYDLTLRSLIQFLLKRNREKGRKAIYSSTDLIAAVQRVFAKAL</sequence>
<dbReference type="AlphaFoldDB" id="Q33AM2"/>
<reference evidence="1" key="3">
    <citation type="submission" date="2006-07" db="EMBL/GenBank/DDBJ databases">
        <authorList>
            <person name="Buell R."/>
        </authorList>
    </citation>
    <scope>NUCLEOTIDE SEQUENCE</scope>
</reference>
<evidence type="ECO:0000313" key="1">
    <source>
        <dbReference type="EMBL" id="ABB46903.1"/>
    </source>
</evidence>
<name>Q33AM2_ORYSJ</name>